<keyword evidence="2 7" id="KW-0819">tRNA processing</keyword>
<dbReference type="Pfam" id="PF14437">
    <property type="entry name" value="MafB19-deam"/>
    <property type="match status" value="1"/>
</dbReference>
<dbReference type="PROSITE" id="PS51747">
    <property type="entry name" value="CYT_DCMP_DEAMINASES_2"/>
    <property type="match status" value="1"/>
</dbReference>
<feature type="active site" description="Proton donor" evidence="7">
    <location>
        <position position="71"/>
    </location>
</feature>
<dbReference type="SUPFAM" id="SSF53927">
    <property type="entry name" value="Cytidine deaminase-like"/>
    <property type="match status" value="1"/>
</dbReference>
<feature type="binding site" evidence="7">
    <location>
        <position position="69"/>
    </location>
    <ligand>
        <name>Zn(2+)</name>
        <dbReference type="ChEBI" id="CHEBI:29105"/>
        <note>catalytic</note>
    </ligand>
</feature>
<evidence type="ECO:0000313" key="10">
    <source>
        <dbReference type="Proteomes" id="UP000267019"/>
    </source>
</evidence>
<dbReference type="GO" id="GO:0002100">
    <property type="term" value="P:tRNA wobble adenosine to inosine editing"/>
    <property type="evidence" value="ECO:0007669"/>
    <property type="project" value="UniProtKB-UniRule"/>
</dbReference>
<evidence type="ECO:0000256" key="3">
    <source>
        <dbReference type="ARBA" id="ARBA00022723"/>
    </source>
</evidence>
<proteinExistence type="inferred from homology"/>
<keyword evidence="4 7" id="KW-0378">Hydrolase</keyword>
<comment type="catalytic activity">
    <reaction evidence="6 7">
        <text>adenosine(34) in tRNA + H2O + H(+) = inosine(34) in tRNA + NH4(+)</text>
        <dbReference type="Rhea" id="RHEA:43168"/>
        <dbReference type="Rhea" id="RHEA-COMP:10373"/>
        <dbReference type="Rhea" id="RHEA-COMP:10374"/>
        <dbReference type="ChEBI" id="CHEBI:15377"/>
        <dbReference type="ChEBI" id="CHEBI:15378"/>
        <dbReference type="ChEBI" id="CHEBI:28938"/>
        <dbReference type="ChEBI" id="CHEBI:74411"/>
        <dbReference type="ChEBI" id="CHEBI:82852"/>
        <dbReference type="EC" id="3.5.4.33"/>
    </reaction>
</comment>
<feature type="binding site" evidence="7">
    <location>
        <position position="102"/>
    </location>
    <ligand>
        <name>Zn(2+)</name>
        <dbReference type="ChEBI" id="CHEBI:29105"/>
        <note>catalytic</note>
    </ligand>
</feature>
<evidence type="ECO:0000256" key="4">
    <source>
        <dbReference type="ARBA" id="ARBA00022801"/>
    </source>
</evidence>
<feature type="binding site" evidence="7">
    <location>
        <position position="99"/>
    </location>
    <ligand>
        <name>Zn(2+)</name>
        <dbReference type="ChEBI" id="CHEBI:29105"/>
        <note>catalytic</note>
    </ligand>
</feature>
<comment type="similarity">
    <text evidence="7">Belongs to the cytidine and deoxycytidylate deaminase family.</text>
</comment>
<reference evidence="9 10" key="1">
    <citation type="submission" date="2018-10" db="EMBL/GenBank/DDBJ databases">
        <title>Genomic Encyclopedia of Type Strains, Phase IV (KMG-IV): sequencing the most valuable type-strain genomes for metagenomic binning, comparative biology and taxonomic classification.</title>
        <authorList>
            <person name="Goeker M."/>
        </authorList>
    </citation>
    <scope>NUCLEOTIDE SEQUENCE [LARGE SCALE GENOMIC DNA]</scope>
    <source>
        <strain evidence="9 10">DSM 22653</strain>
    </source>
</reference>
<dbReference type="AlphaFoldDB" id="A0A660KVF4"/>
<evidence type="ECO:0000256" key="6">
    <source>
        <dbReference type="ARBA" id="ARBA00048045"/>
    </source>
</evidence>
<comment type="function">
    <text evidence="7">Catalyzes the deamination of adenosine to inosine at the wobble position 34 of tRNA(Arg2).</text>
</comment>
<comment type="caution">
    <text evidence="9">The sequence shown here is derived from an EMBL/GenBank/DDBJ whole genome shotgun (WGS) entry which is preliminary data.</text>
</comment>
<dbReference type="NCBIfam" id="NF008113">
    <property type="entry name" value="PRK10860.1"/>
    <property type="match status" value="1"/>
</dbReference>
<dbReference type="Gene3D" id="3.40.140.10">
    <property type="entry name" value="Cytidine Deaminase, domain 2"/>
    <property type="match status" value="1"/>
</dbReference>
<dbReference type="FunFam" id="3.40.140.10:FF:000005">
    <property type="entry name" value="tRNA-specific adenosine deaminase"/>
    <property type="match status" value="1"/>
</dbReference>
<keyword evidence="5 7" id="KW-0862">Zinc</keyword>
<organism evidence="9 10">
    <name type="scientific">Brockia lithotrophica</name>
    <dbReference type="NCBI Taxonomy" id="933949"/>
    <lineage>
        <taxon>Bacteria</taxon>
        <taxon>Bacillati</taxon>
        <taxon>Bacillota</taxon>
        <taxon>Bacilli</taxon>
        <taxon>Bacillales</taxon>
        <taxon>Bacillales Family X. Incertae Sedis</taxon>
        <taxon>Brockia</taxon>
    </lineage>
</organism>
<dbReference type="RefSeq" id="WP_245956579.1">
    <property type="nucleotide sequence ID" value="NZ_RBIJ01000005.1"/>
</dbReference>
<evidence type="ECO:0000259" key="8">
    <source>
        <dbReference type="PROSITE" id="PS51747"/>
    </source>
</evidence>
<dbReference type="EMBL" id="RBIJ01000005">
    <property type="protein sequence ID" value="RKQ83928.1"/>
    <property type="molecule type" value="Genomic_DNA"/>
</dbReference>
<feature type="domain" description="CMP/dCMP-type deaminase" evidence="8">
    <location>
        <begin position="18"/>
        <end position="145"/>
    </location>
</feature>
<keyword evidence="3 7" id="KW-0479">Metal-binding</keyword>
<dbReference type="GO" id="GO:0052717">
    <property type="term" value="F:tRNA-specific adenosine-34 deaminase activity"/>
    <property type="evidence" value="ECO:0007669"/>
    <property type="project" value="UniProtKB-UniRule"/>
</dbReference>
<dbReference type="InterPro" id="IPR058535">
    <property type="entry name" value="MafB19-deam"/>
</dbReference>
<evidence type="ECO:0000256" key="5">
    <source>
        <dbReference type="ARBA" id="ARBA00022833"/>
    </source>
</evidence>
<dbReference type="Proteomes" id="UP000267019">
    <property type="component" value="Unassembled WGS sequence"/>
</dbReference>
<dbReference type="PANTHER" id="PTHR11079">
    <property type="entry name" value="CYTOSINE DEAMINASE FAMILY MEMBER"/>
    <property type="match status" value="1"/>
</dbReference>
<evidence type="ECO:0000256" key="7">
    <source>
        <dbReference type="HAMAP-Rule" id="MF_00972"/>
    </source>
</evidence>
<dbReference type="InterPro" id="IPR016193">
    <property type="entry name" value="Cytidine_deaminase-like"/>
</dbReference>
<protein>
    <recommendedName>
        <fullName evidence="7">tRNA-specific adenosine deaminase</fullName>
        <ecNumber evidence="7">3.5.4.33</ecNumber>
    </recommendedName>
</protein>
<dbReference type="InterPro" id="IPR028883">
    <property type="entry name" value="tRNA_aden_deaminase"/>
</dbReference>
<dbReference type="HAMAP" id="MF_00972">
    <property type="entry name" value="tRNA_aden_deaminase"/>
    <property type="match status" value="1"/>
</dbReference>
<dbReference type="CDD" id="cd01285">
    <property type="entry name" value="nucleoside_deaminase"/>
    <property type="match status" value="1"/>
</dbReference>
<comment type="subunit">
    <text evidence="1 7">Homodimer.</text>
</comment>
<keyword evidence="10" id="KW-1185">Reference proteome</keyword>
<accession>A0A660KVF4</accession>
<dbReference type="InterPro" id="IPR002125">
    <property type="entry name" value="CMP_dCMP_dom"/>
</dbReference>
<gene>
    <name evidence="7" type="primary">tadA</name>
    <name evidence="9" type="ORF">C7438_1592</name>
</gene>
<evidence type="ECO:0000256" key="1">
    <source>
        <dbReference type="ARBA" id="ARBA00011738"/>
    </source>
</evidence>
<evidence type="ECO:0000256" key="2">
    <source>
        <dbReference type="ARBA" id="ARBA00022694"/>
    </source>
</evidence>
<name>A0A660KVF4_9BACL</name>
<dbReference type="EC" id="3.5.4.33" evidence="7"/>
<sequence>MDSLGAEEALHPCEAEEDRDACYMREALAEARKALLWGDVPVGAVIVYEGRIVGRGANTRERDQDPLGHAEIHAIREAAKVLNTWRLSGTTLYVTLEPCPMCAGAAVQSRISRLVFGAYDPKAGCAGSVYNLVEEPRFNHRLEVRGGVLADEAGELLRSFFRGLREPR</sequence>
<dbReference type="GO" id="GO:0008270">
    <property type="term" value="F:zinc ion binding"/>
    <property type="evidence" value="ECO:0007669"/>
    <property type="project" value="UniProtKB-UniRule"/>
</dbReference>
<comment type="cofactor">
    <cofactor evidence="7">
        <name>Zn(2+)</name>
        <dbReference type="ChEBI" id="CHEBI:29105"/>
    </cofactor>
    <text evidence="7">Binds 1 zinc ion per subunit.</text>
</comment>
<dbReference type="PANTHER" id="PTHR11079:SF202">
    <property type="entry name" value="TRNA-SPECIFIC ADENOSINE DEAMINASE"/>
    <property type="match status" value="1"/>
</dbReference>
<evidence type="ECO:0000313" key="9">
    <source>
        <dbReference type="EMBL" id="RKQ83928.1"/>
    </source>
</evidence>